<reference evidence="5 6" key="1">
    <citation type="submission" date="2018-04" db="EMBL/GenBank/DDBJ databases">
        <title>Genomic Encyclopedia of Archaeal and Bacterial Type Strains, Phase II (KMG-II): from individual species to whole genera.</title>
        <authorList>
            <person name="Goeker M."/>
        </authorList>
    </citation>
    <scope>NUCLEOTIDE SEQUENCE [LARGE SCALE GENOMIC DNA]</scope>
    <source>
        <strain evidence="5 6">DSM 25731</strain>
    </source>
</reference>
<dbReference type="GO" id="GO:0004053">
    <property type="term" value="F:arginase activity"/>
    <property type="evidence" value="ECO:0007669"/>
    <property type="project" value="TreeGrafter"/>
</dbReference>
<sequence>MLQLYTRADLNALISIRAGETKFGERVEILSSTKNLVAQFQQSNAKYVLFGIPEDIGIRANHGKPGATSAWKAALKSLLNTQDNAFNKGKRLLVLGHLDFSELLERAASFDENSPEYHVLLSQLVAKIDEEVAYLVFQIVSAGKTPIIVGGGHNNAFGNIHGTALGKNQAINVVNLDAHSDFRSLEGRHSGNGFSYAFKKHFLDKYFIFGLHENYSSKKVFKTLDNHPSRIRYNTFEGIKIRHEQGFSFQLNTALNFINDRPFGVEIDCDVIENIPSSAMTPSGFTANEARMFASFFGKQKNAAYLHLCEAAPNPTNEQEMYVVGKLLSYLITDFMRK</sequence>
<evidence type="ECO:0000313" key="6">
    <source>
        <dbReference type="Proteomes" id="UP000244090"/>
    </source>
</evidence>
<keyword evidence="6" id="KW-1185">Reference proteome</keyword>
<dbReference type="OrthoDB" id="9788689at2"/>
<dbReference type="PANTHER" id="PTHR43782:SF3">
    <property type="entry name" value="ARGINASE"/>
    <property type="match status" value="1"/>
</dbReference>
<keyword evidence="2" id="KW-0378">Hydrolase</keyword>
<comment type="caution">
    <text evidence="5">The sequence shown here is derived from an EMBL/GenBank/DDBJ whole genome shotgun (WGS) entry which is preliminary data.</text>
</comment>
<accession>A0A2T6C3H5</accession>
<evidence type="ECO:0000256" key="3">
    <source>
        <dbReference type="ARBA" id="ARBA00023211"/>
    </source>
</evidence>
<keyword evidence="1" id="KW-0479">Metal-binding</keyword>
<dbReference type="RefSeq" id="WP_108113822.1">
    <property type="nucleotide sequence ID" value="NZ_QBKT01000002.1"/>
</dbReference>
<name>A0A2T6C3H5_9FLAO</name>
<evidence type="ECO:0000256" key="1">
    <source>
        <dbReference type="ARBA" id="ARBA00022723"/>
    </source>
</evidence>
<dbReference type="GO" id="GO:0005737">
    <property type="term" value="C:cytoplasm"/>
    <property type="evidence" value="ECO:0007669"/>
    <property type="project" value="TreeGrafter"/>
</dbReference>
<dbReference type="InterPro" id="IPR023696">
    <property type="entry name" value="Ureohydrolase_dom_sf"/>
</dbReference>
<dbReference type="Pfam" id="PF00491">
    <property type="entry name" value="Arginase"/>
    <property type="match status" value="1"/>
</dbReference>
<organism evidence="5 6">
    <name type="scientific">Kordia periserrulae</name>
    <dbReference type="NCBI Taxonomy" id="701523"/>
    <lineage>
        <taxon>Bacteria</taxon>
        <taxon>Pseudomonadati</taxon>
        <taxon>Bacteroidota</taxon>
        <taxon>Flavobacteriia</taxon>
        <taxon>Flavobacteriales</taxon>
        <taxon>Flavobacteriaceae</taxon>
        <taxon>Kordia</taxon>
    </lineage>
</organism>
<dbReference type="EMBL" id="QBKT01000002">
    <property type="protein sequence ID" value="PTX62843.1"/>
    <property type="molecule type" value="Genomic_DNA"/>
</dbReference>
<keyword evidence="3" id="KW-0464">Manganese</keyword>
<dbReference type="SUPFAM" id="SSF52768">
    <property type="entry name" value="Arginase/deacetylase"/>
    <property type="match status" value="1"/>
</dbReference>
<dbReference type="Proteomes" id="UP000244090">
    <property type="component" value="Unassembled WGS sequence"/>
</dbReference>
<evidence type="ECO:0000256" key="4">
    <source>
        <dbReference type="PROSITE-ProRule" id="PRU00742"/>
    </source>
</evidence>
<evidence type="ECO:0000256" key="2">
    <source>
        <dbReference type="ARBA" id="ARBA00022801"/>
    </source>
</evidence>
<dbReference type="Gene3D" id="3.40.800.10">
    <property type="entry name" value="Ureohydrolase domain"/>
    <property type="match status" value="1"/>
</dbReference>
<comment type="similarity">
    <text evidence="4">Belongs to the arginase family.</text>
</comment>
<dbReference type="AlphaFoldDB" id="A0A2T6C3H5"/>
<proteinExistence type="inferred from homology"/>
<evidence type="ECO:0000313" key="5">
    <source>
        <dbReference type="EMBL" id="PTX62843.1"/>
    </source>
</evidence>
<protein>
    <submittedName>
        <fullName evidence="5">Formiminoglutamase</fullName>
    </submittedName>
</protein>
<gene>
    <name evidence="5" type="ORF">C8N46_102243</name>
</gene>
<dbReference type="PROSITE" id="PS51409">
    <property type="entry name" value="ARGINASE_2"/>
    <property type="match status" value="1"/>
</dbReference>
<dbReference type="PANTHER" id="PTHR43782">
    <property type="entry name" value="ARGINASE"/>
    <property type="match status" value="1"/>
</dbReference>
<dbReference type="InterPro" id="IPR006035">
    <property type="entry name" value="Ureohydrolase"/>
</dbReference>
<dbReference type="GO" id="GO:0030145">
    <property type="term" value="F:manganese ion binding"/>
    <property type="evidence" value="ECO:0007669"/>
    <property type="project" value="TreeGrafter"/>
</dbReference>
<dbReference type="CDD" id="cd09988">
    <property type="entry name" value="Formimidoylglutamase"/>
    <property type="match status" value="1"/>
</dbReference>